<proteinExistence type="predicted"/>
<protein>
    <submittedName>
        <fullName evidence="1">Uncharacterized protein</fullName>
    </submittedName>
</protein>
<gene>
    <name evidence="1" type="ORF">JCM19237_6702</name>
</gene>
<evidence type="ECO:0000313" key="2">
    <source>
        <dbReference type="Proteomes" id="UP000029227"/>
    </source>
</evidence>
<name>A0A090QNI1_9GAMM</name>
<accession>A0A090QNI1</accession>
<comment type="caution">
    <text evidence="1">The sequence shown here is derived from an EMBL/GenBank/DDBJ whole genome shotgun (WGS) entry which is preliminary data.</text>
</comment>
<organism evidence="1 2">
    <name type="scientific">Photobacterium aphoticum</name>
    <dbReference type="NCBI Taxonomy" id="754436"/>
    <lineage>
        <taxon>Bacteria</taxon>
        <taxon>Pseudomonadati</taxon>
        <taxon>Pseudomonadota</taxon>
        <taxon>Gammaproteobacteria</taxon>
        <taxon>Vibrionales</taxon>
        <taxon>Vibrionaceae</taxon>
        <taxon>Photobacterium</taxon>
    </lineage>
</organism>
<reference evidence="1 2" key="1">
    <citation type="journal article" date="2014" name="Genome Announc.">
        <title>Draft Genome Sequences of Two Vibrionaceae Species, Vibrio ponticus C121 and Photobacterium aphoticum C119, Isolated as Coral Reef Microbiota.</title>
        <authorList>
            <person name="Al-saari N."/>
            <person name="Meirelles P.M."/>
            <person name="Mino S."/>
            <person name="Suda W."/>
            <person name="Oshima K."/>
            <person name="Hattori M."/>
            <person name="Ohkuma M."/>
            <person name="Thompson F.L."/>
            <person name="Gomez-Gil B."/>
            <person name="Sawabe T."/>
            <person name="Sawabe T."/>
        </authorList>
    </citation>
    <scope>NUCLEOTIDE SEQUENCE [LARGE SCALE GENOMIC DNA]</scope>
    <source>
        <strain evidence="1 2">JCM 19237</strain>
    </source>
</reference>
<sequence length="64" mass="7237">MEGEKIKHYALVLDTLEGDSQTVLKGVETKEDIDFIVNKIKEKLIKLDTVDASSVTQPRPSFFQ</sequence>
<dbReference type="Proteomes" id="UP000029227">
    <property type="component" value="Unassembled WGS sequence"/>
</dbReference>
<dbReference type="AlphaFoldDB" id="A0A090QNI1"/>
<evidence type="ECO:0000313" key="1">
    <source>
        <dbReference type="EMBL" id="GAL03808.1"/>
    </source>
</evidence>
<dbReference type="EMBL" id="BBMN01000002">
    <property type="protein sequence ID" value="GAL03808.1"/>
    <property type="molecule type" value="Genomic_DNA"/>
</dbReference>